<keyword evidence="3" id="KW-0804">Transcription</keyword>
<feature type="domain" description="HTH araC/xylS-type" evidence="4">
    <location>
        <begin position="219"/>
        <end position="320"/>
    </location>
</feature>
<dbReference type="PRINTS" id="PR00032">
    <property type="entry name" value="HTHARAC"/>
</dbReference>
<proteinExistence type="predicted"/>
<dbReference type="InterPro" id="IPR009057">
    <property type="entry name" value="Homeodomain-like_sf"/>
</dbReference>
<name>A0ABQ6B219_9BRAD</name>
<dbReference type="Pfam" id="PF14525">
    <property type="entry name" value="AraC_binding_2"/>
    <property type="match status" value="1"/>
</dbReference>
<protein>
    <submittedName>
        <fullName evidence="5">Transcriptional regulator</fullName>
    </submittedName>
</protein>
<evidence type="ECO:0000313" key="5">
    <source>
        <dbReference type="EMBL" id="GLR88385.1"/>
    </source>
</evidence>
<keyword evidence="6" id="KW-1185">Reference proteome</keyword>
<evidence type="ECO:0000313" key="6">
    <source>
        <dbReference type="Proteomes" id="UP001156905"/>
    </source>
</evidence>
<dbReference type="PANTHER" id="PTHR46796">
    <property type="entry name" value="HTH-TYPE TRANSCRIPTIONAL ACTIVATOR RHAS-RELATED"/>
    <property type="match status" value="1"/>
</dbReference>
<dbReference type="InterPro" id="IPR020449">
    <property type="entry name" value="Tscrpt_reg_AraC-type_HTH"/>
</dbReference>
<dbReference type="InterPro" id="IPR018060">
    <property type="entry name" value="HTH_AraC"/>
</dbReference>
<accession>A0ABQ6B219</accession>
<dbReference type="PANTHER" id="PTHR46796:SF6">
    <property type="entry name" value="ARAC SUBFAMILY"/>
    <property type="match status" value="1"/>
</dbReference>
<dbReference type="Gene3D" id="1.10.10.60">
    <property type="entry name" value="Homeodomain-like"/>
    <property type="match status" value="1"/>
</dbReference>
<dbReference type="SMART" id="SM00342">
    <property type="entry name" value="HTH_ARAC"/>
    <property type="match status" value="1"/>
</dbReference>
<keyword evidence="2" id="KW-0238">DNA-binding</keyword>
<dbReference type="PROSITE" id="PS01124">
    <property type="entry name" value="HTH_ARAC_FAMILY_2"/>
    <property type="match status" value="1"/>
</dbReference>
<dbReference type="Proteomes" id="UP001156905">
    <property type="component" value="Unassembled WGS sequence"/>
</dbReference>
<dbReference type="Pfam" id="PF12833">
    <property type="entry name" value="HTH_18"/>
    <property type="match status" value="1"/>
</dbReference>
<evidence type="ECO:0000256" key="2">
    <source>
        <dbReference type="ARBA" id="ARBA00023125"/>
    </source>
</evidence>
<gene>
    <name evidence="5" type="ORF">GCM10007857_50970</name>
</gene>
<keyword evidence="1" id="KW-0805">Transcription regulation</keyword>
<comment type="caution">
    <text evidence="5">The sequence shown here is derived from an EMBL/GenBank/DDBJ whole genome shotgun (WGS) entry which is preliminary data.</text>
</comment>
<evidence type="ECO:0000256" key="1">
    <source>
        <dbReference type="ARBA" id="ARBA00023015"/>
    </source>
</evidence>
<dbReference type="EMBL" id="BSOW01000019">
    <property type="protein sequence ID" value="GLR88385.1"/>
    <property type="molecule type" value="Genomic_DNA"/>
</dbReference>
<dbReference type="InterPro" id="IPR035418">
    <property type="entry name" value="AraC-bd_2"/>
</dbReference>
<reference evidence="6" key="1">
    <citation type="journal article" date="2019" name="Int. J. Syst. Evol. Microbiol.">
        <title>The Global Catalogue of Microorganisms (GCM) 10K type strain sequencing project: providing services to taxonomists for standard genome sequencing and annotation.</title>
        <authorList>
            <consortium name="The Broad Institute Genomics Platform"/>
            <consortium name="The Broad Institute Genome Sequencing Center for Infectious Disease"/>
            <person name="Wu L."/>
            <person name="Ma J."/>
        </authorList>
    </citation>
    <scope>NUCLEOTIDE SEQUENCE [LARGE SCALE GENOMIC DNA]</scope>
    <source>
        <strain evidence="6">NBRC 102520</strain>
    </source>
</reference>
<dbReference type="InterPro" id="IPR018062">
    <property type="entry name" value="HTH_AraC-typ_CS"/>
</dbReference>
<dbReference type="InterPro" id="IPR050204">
    <property type="entry name" value="AraC_XylS_family_regulators"/>
</dbReference>
<evidence type="ECO:0000256" key="3">
    <source>
        <dbReference type="ARBA" id="ARBA00023163"/>
    </source>
</evidence>
<organism evidence="5 6">
    <name type="scientific">Bradyrhizobium iriomotense</name>
    <dbReference type="NCBI Taxonomy" id="441950"/>
    <lineage>
        <taxon>Bacteria</taxon>
        <taxon>Pseudomonadati</taxon>
        <taxon>Pseudomonadota</taxon>
        <taxon>Alphaproteobacteria</taxon>
        <taxon>Hyphomicrobiales</taxon>
        <taxon>Nitrobacteraceae</taxon>
        <taxon>Bradyrhizobium</taxon>
    </lineage>
</organism>
<sequence length="320" mass="34671">MLDPAKPPGIFIHQYTGLPRGPAFEHWRERAFGSCGLDVAPSHGDSIDCRLQVSLVGNIVLGIPEGASAQFSRTQGGLADGCDDLVLIAAHSGLVRVQQNGHTIDLAPSQMVLADLSITGSVGHTEQDRFTTIRMPRRALLEINPRAEEKISQLLSDGAVAETITRYHALAANHAPHLDAVGQRLTAQHMVDLVGLLLGTDAEHAALARGRGHAAARLDLMRADVMSALGRNDLSLSEVAGRSGLSPRQAQRLFEQAGTTFTEFVLEQRLLLARKLLQDPRSRARKISDIAHSSGFADLSYFNRAFRKRFGSTPSELREA</sequence>
<dbReference type="PROSITE" id="PS00041">
    <property type="entry name" value="HTH_ARAC_FAMILY_1"/>
    <property type="match status" value="1"/>
</dbReference>
<evidence type="ECO:0000259" key="4">
    <source>
        <dbReference type="PROSITE" id="PS01124"/>
    </source>
</evidence>
<dbReference type="SUPFAM" id="SSF46689">
    <property type="entry name" value="Homeodomain-like"/>
    <property type="match status" value="1"/>
</dbReference>